<organism evidence="2 3">
    <name type="scientific">Chryseolinea soli</name>
    <dbReference type="NCBI Taxonomy" id="2321403"/>
    <lineage>
        <taxon>Bacteria</taxon>
        <taxon>Pseudomonadati</taxon>
        <taxon>Bacteroidota</taxon>
        <taxon>Cytophagia</taxon>
        <taxon>Cytophagales</taxon>
        <taxon>Fulvivirgaceae</taxon>
        <taxon>Chryseolinea</taxon>
    </lineage>
</organism>
<feature type="domain" description="DinB-like" evidence="1">
    <location>
        <begin position="32"/>
        <end position="168"/>
    </location>
</feature>
<evidence type="ECO:0000259" key="1">
    <source>
        <dbReference type="Pfam" id="PF12867"/>
    </source>
</evidence>
<dbReference type="InterPro" id="IPR024775">
    <property type="entry name" value="DinB-like"/>
</dbReference>
<keyword evidence="2" id="KW-0378">Hydrolase</keyword>
<dbReference type="Proteomes" id="UP000266183">
    <property type="component" value="Chromosome"/>
</dbReference>
<proteinExistence type="predicted"/>
<accession>A0A385SUE8</accession>
<dbReference type="OrthoDB" id="9796039at2"/>
<dbReference type="EMBL" id="CP032382">
    <property type="protein sequence ID" value="AYB34544.1"/>
    <property type="molecule type" value="Genomic_DNA"/>
</dbReference>
<dbReference type="GO" id="GO:0016787">
    <property type="term" value="F:hydrolase activity"/>
    <property type="evidence" value="ECO:0007669"/>
    <property type="project" value="UniProtKB-KW"/>
</dbReference>
<dbReference type="RefSeq" id="WP_119757803.1">
    <property type="nucleotide sequence ID" value="NZ_CP032382.1"/>
</dbReference>
<dbReference type="Gene3D" id="1.20.120.450">
    <property type="entry name" value="dinb family like domain"/>
    <property type="match status" value="1"/>
</dbReference>
<sequence length="177" mass="20389">MTNNDDHLRYPIGKFTPQESYTTQDMLANLAQIEKLPVEVEKIVNSLTAEQLDMPYREGGWTARQVVHHIADSHMNAYIRFKWTLTEETPLIKAYEEKLWALTPETTLDPVISVSLLKALHTKWTALIRLIPVTDLKRSFIHPDTKKHVPLDRLTATYAWHGNHHLGHLKIVAALRP</sequence>
<evidence type="ECO:0000313" key="3">
    <source>
        <dbReference type="Proteomes" id="UP000266183"/>
    </source>
</evidence>
<dbReference type="InterPro" id="IPR034660">
    <property type="entry name" value="DinB/YfiT-like"/>
</dbReference>
<dbReference type="AlphaFoldDB" id="A0A385SUE8"/>
<protein>
    <submittedName>
        <fullName evidence="2">Putative metal-dependent hydrolase</fullName>
    </submittedName>
</protein>
<dbReference type="KEGG" id="chk:D4L85_29935"/>
<name>A0A385SUE8_9BACT</name>
<keyword evidence="3" id="KW-1185">Reference proteome</keyword>
<evidence type="ECO:0000313" key="2">
    <source>
        <dbReference type="EMBL" id="AYB34544.1"/>
    </source>
</evidence>
<dbReference type="SUPFAM" id="SSF109854">
    <property type="entry name" value="DinB/YfiT-like putative metalloenzymes"/>
    <property type="match status" value="1"/>
</dbReference>
<gene>
    <name evidence="2" type="ORF">D4L85_29935</name>
</gene>
<dbReference type="NCBIfam" id="NF009807">
    <property type="entry name" value="PRK13291.1"/>
    <property type="match status" value="1"/>
</dbReference>
<dbReference type="Pfam" id="PF12867">
    <property type="entry name" value="DinB_2"/>
    <property type="match status" value="1"/>
</dbReference>
<reference evidence="3" key="1">
    <citation type="submission" date="2018-09" db="EMBL/GenBank/DDBJ databases">
        <title>Chryseolinea sp. KIS68-18 isolated from soil.</title>
        <authorList>
            <person name="Weon H.-Y."/>
            <person name="Kwon S.-W."/>
            <person name="Lee S.A."/>
        </authorList>
    </citation>
    <scope>NUCLEOTIDE SEQUENCE [LARGE SCALE GENOMIC DNA]</scope>
    <source>
        <strain evidence="3">KIS68-18</strain>
    </source>
</reference>